<dbReference type="RefSeq" id="XP_025420551.1">
    <property type="nucleotide sequence ID" value="XM_025564766.1"/>
</dbReference>
<dbReference type="Gene3D" id="1.10.287.3700">
    <property type="match status" value="1"/>
</dbReference>
<evidence type="ECO:0000256" key="5">
    <source>
        <dbReference type="ARBA" id="ARBA00023054"/>
    </source>
</evidence>
<feature type="region of interest" description="Knob domain" evidence="6">
    <location>
        <begin position="505"/>
        <end position="607"/>
    </location>
</feature>
<keyword evidence="3 6" id="KW-0547">Nucleotide-binding</keyword>
<keyword evidence="1 6" id="KW-0963">Cytoplasm</keyword>
<dbReference type="Gene3D" id="1.10.510.10">
    <property type="entry name" value="Transferase(Phosphotransferase) domain 1"/>
    <property type="match status" value="1"/>
</dbReference>
<dbReference type="GO" id="GO:0000932">
    <property type="term" value="C:P-body"/>
    <property type="evidence" value="ECO:0007669"/>
    <property type="project" value="UniProtKB-SubCell"/>
</dbReference>
<dbReference type="Gene3D" id="1.20.5.5160">
    <property type="match status" value="1"/>
</dbReference>
<dbReference type="InterPro" id="IPR011009">
    <property type="entry name" value="Kinase-like_dom_sf"/>
</dbReference>
<dbReference type="GO" id="GO:0005524">
    <property type="term" value="F:ATP binding"/>
    <property type="evidence" value="ECO:0007669"/>
    <property type="project" value="UniProtKB-UniRule"/>
</dbReference>
<comment type="function">
    <text evidence="6">Regulatory subunit of the poly(A)-nuclease (PAN) deadenylation complex, one of two cytoplasmic mRNA deadenylases involved in general and miRNA-mediated mRNA turnover. PAN specifically shortens poly(A) tails of RNA and the activity is stimulated by poly(A)-binding protein (PABP). PAN deadenylation is followed by rapid degradation of the shortened mRNA tails by the CCR4-NOT complex. Deadenylated mRNAs are then degraded by two alternative mechanisms, namely exosome-mediated 3'-5' exonucleolytic degradation, or deadenlyation-dependent mRNA decaping and subsequent 5'-3' exonucleolytic degradation by XRN1. PAN3 acts as a positive regulator for PAN activity, recruiting the catalytic subunit PAN2 to mRNA via its interaction with RNA and PABP, and to miRNA targets via its interaction with GW182 family proteins.</text>
</comment>
<evidence type="ECO:0000256" key="6">
    <source>
        <dbReference type="HAMAP-Rule" id="MF_03181"/>
    </source>
</evidence>
<evidence type="ECO:0000313" key="8">
    <source>
        <dbReference type="Proteomes" id="UP000694846"/>
    </source>
</evidence>
<comment type="subunit">
    <text evidence="6">Homodimer. Forms a heterotrimer with a catalytic subunit PAN2 to form the poly(A)-nuclease (PAN) deadenylation complex. Interacts (via PAM-2 motif) with poly(A)-binding protein (via PABC domain), conferring substrate specificity of the enzyme complex.</text>
</comment>
<protein>
    <recommendedName>
        <fullName evidence="6">PAN2-PAN3 deadenylation complex subunit PAN3</fullName>
    </recommendedName>
    <alternativeName>
        <fullName evidence="6">PAB1P-dependent poly(A)-specific ribonuclease</fullName>
    </alternativeName>
    <alternativeName>
        <fullName evidence="6">Poly(A)-nuclease deadenylation complex subunit 3</fullName>
        <shortName evidence="6">PAN deadenylation complex subunit 3</shortName>
    </alternativeName>
</protein>
<accession>A0A8B8GBF4</accession>
<dbReference type="GO" id="GO:0031251">
    <property type="term" value="C:PAN complex"/>
    <property type="evidence" value="ECO:0007669"/>
    <property type="project" value="UniProtKB-UniRule"/>
</dbReference>
<dbReference type="GO" id="GO:0010606">
    <property type="term" value="P:positive regulation of cytoplasmic mRNA processing body assembly"/>
    <property type="evidence" value="ECO:0007669"/>
    <property type="project" value="UniProtKB-UniRule"/>
</dbReference>
<dbReference type="GeneID" id="112690698"/>
<dbReference type="OrthoDB" id="204958at2759"/>
<dbReference type="PANTHER" id="PTHR12272">
    <property type="entry name" value="DEADENYLATION COMPLEX SUBUNIT PAN3"/>
    <property type="match status" value="1"/>
</dbReference>
<evidence type="ECO:0000256" key="1">
    <source>
        <dbReference type="ARBA" id="ARBA00022490"/>
    </source>
</evidence>
<dbReference type="Proteomes" id="UP000694846">
    <property type="component" value="Unplaced"/>
</dbReference>
<comment type="subcellular location">
    <subcellularLocation>
        <location evidence="6">Cytoplasm</location>
        <location evidence="6">P-body</location>
    </subcellularLocation>
</comment>
<dbReference type="SUPFAM" id="SSF56112">
    <property type="entry name" value="Protein kinase-like (PK-like)"/>
    <property type="match status" value="1"/>
</dbReference>
<organism evidence="8 9">
    <name type="scientific">Sipha flava</name>
    <name type="common">yellow sugarcane aphid</name>
    <dbReference type="NCBI Taxonomy" id="143950"/>
    <lineage>
        <taxon>Eukaryota</taxon>
        <taxon>Metazoa</taxon>
        <taxon>Ecdysozoa</taxon>
        <taxon>Arthropoda</taxon>
        <taxon>Hexapoda</taxon>
        <taxon>Insecta</taxon>
        <taxon>Pterygota</taxon>
        <taxon>Neoptera</taxon>
        <taxon>Paraneoptera</taxon>
        <taxon>Hemiptera</taxon>
        <taxon>Sternorrhyncha</taxon>
        <taxon>Aphidomorpha</taxon>
        <taxon>Aphidoidea</taxon>
        <taxon>Aphididae</taxon>
        <taxon>Sipha</taxon>
    </lineage>
</organism>
<comment type="domain">
    <text evidence="6">Contains a pseudokinase domain. The protein kinase domain is predicted to be catalytically inactive because some of the residues important for catalytic activity are substituted and it lacks the equivalent of the binding site for a peptide substrate. However, it has retained an ATP-binding site and ATP-binding is required for mRNA degradation, stimulating the activity of the PAN2 nuclease in vitro. The nucleotide-binding site is juxtaposed to the RNase active site of PAN2 in the complex and may actually bind nucleosides of a poly(A) RNA rather than ATP, feeding the poly(A)-tail to the active site of the deadenylase and thus increasing the efficiency with which this distributive enzyme degrades oligo(A) RNAs.</text>
</comment>
<evidence type="ECO:0000259" key="7">
    <source>
        <dbReference type="Pfam" id="PF18101"/>
    </source>
</evidence>
<gene>
    <name evidence="9 10 11" type="primary">LOC112690698</name>
    <name evidence="6" type="synonym">PAN3</name>
</gene>
<dbReference type="GO" id="GO:0008143">
    <property type="term" value="F:poly(A) binding"/>
    <property type="evidence" value="ECO:0007669"/>
    <property type="project" value="TreeGrafter"/>
</dbReference>
<feature type="domain" description="Pan3 C-terminal knob" evidence="7">
    <location>
        <begin position="457"/>
        <end position="594"/>
    </location>
</feature>
<dbReference type="InterPro" id="IPR041332">
    <property type="entry name" value="Pan3_CK"/>
</dbReference>
<comment type="domain">
    <text evidence="6">The N-terminal zinc finger binds to poly(A) RNA.</text>
</comment>
<name>A0A8B8GBF4_9HEMI</name>
<dbReference type="PANTHER" id="PTHR12272:SF11">
    <property type="entry name" value="PAN2-PAN3 DEADENYLATION COMPLEX SUBUNIT PAN3"/>
    <property type="match status" value="1"/>
</dbReference>
<evidence type="ECO:0000313" key="9">
    <source>
        <dbReference type="RefSeq" id="XP_025420549.1"/>
    </source>
</evidence>
<dbReference type="GO" id="GO:0000289">
    <property type="term" value="P:nuclear-transcribed mRNA poly(A) tail shortening"/>
    <property type="evidence" value="ECO:0007669"/>
    <property type="project" value="UniProtKB-UniRule"/>
</dbReference>
<dbReference type="GO" id="GO:0006397">
    <property type="term" value="P:mRNA processing"/>
    <property type="evidence" value="ECO:0007669"/>
    <property type="project" value="UniProtKB-KW"/>
</dbReference>
<evidence type="ECO:0000256" key="2">
    <source>
        <dbReference type="ARBA" id="ARBA00022664"/>
    </source>
</evidence>
<dbReference type="InterPro" id="IPR030844">
    <property type="entry name" value="PAN3"/>
</dbReference>
<evidence type="ECO:0000313" key="10">
    <source>
        <dbReference type="RefSeq" id="XP_025420550.1"/>
    </source>
</evidence>
<sequence length="607" mass="68716">MDPMALVTQYNLLQNGPPEESKLATYMKRQQNVSPQSTLFQSLSNQSLSKNYSNLDINQSNASMKKAVDKFQASIPVVDFVPRNLVNSLNIPDGSSMYAKDKSQPIQAYQKNVNGTTYFYPPDSNGTNQPNSNIFDDPSGYLSMSSVESPTSSLYAQDDMRRDLLHRNALSIASPDSDQWPDLPENVEDYHDVYPLDIHGHSSKILTYSTSTYRATNSKTGEKCCLKRIHSFHQTITKYTPLIEAWKKINHANIVQLKDVFITKAFNDSSLIFVFNYHPDSESLQTRHFNSNEILNGYNDPFSSDPNAPRPYSHTKNAILRHQHSNGLLSENTLWNYAIQLSGALRAIHGSGLALRGLCLNRVLVTGNLNTRARLRINCVAVMDILLNDMASSNIIGHFQQEDLTDFGKLLLALACRSLIAVHQDNLTTSIDLMARSYSNDIRNLIRYLLSNQRRHITELMPMIGARFYTQLDAAQNHSDSLENELSKEMENGRLFRLLVKLGSINERPEFNLDPAWSETGDRYMLKLFRDYLFHQVTEEGRPWLDMSHIVQTLNKLDSGSADTICLYSRDEKTILVVSYQELKQCLEQSFSEIASVAASDDLVKAE</sequence>
<dbReference type="FunFam" id="1.20.5.5160:FF:000002">
    <property type="entry name" value="PAN2-PAN3 deadenylation complex subunit PAN3"/>
    <property type="match status" value="1"/>
</dbReference>
<reference evidence="9 10" key="1">
    <citation type="submission" date="2025-04" db="UniProtKB">
        <authorList>
            <consortium name="RefSeq"/>
        </authorList>
    </citation>
    <scope>IDENTIFICATION</scope>
    <source>
        <tissue evidence="9 10">Whole body</tissue>
    </source>
</reference>
<comment type="caution">
    <text evidence="6">Lacks conserved residue(s) required for the propagation of feature annotation.</text>
</comment>
<dbReference type="Pfam" id="PF18101">
    <property type="entry name" value="Pan3_CK"/>
    <property type="match status" value="1"/>
</dbReference>
<proteinExistence type="inferred from homology"/>
<dbReference type="FunFam" id="1.10.287.3700:FF:000001">
    <property type="entry name" value="PAN2-PAN3 deadenylation complex subunit PAN3"/>
    <property type="match status" value="1"/>
</dbReference>
<dbReference type="HAMAP" id="MF_03181">
    <property type="entry name" value="PAN3"/>
    <property type="match status" value="1"/>
</dbReference>
<keyword evidence="5 6" id="KW-0175">Coiled coil</keyword>
<dbReference type="CTD" id="255967"/>
<evidence type="ECO:0000256" key="4">
    <source>
        <dbReference type="ARBA" id="ARBA00022840"/>
    </source>
</evidence>
<feature type="binding site" evidence="6">
    <location>
        <position position="227"/>
    </location>
    <ligand>
        <name>ATP</name>
        <dbReference type="ChEBI" id="CHEBI:30616"/>
    </ligand>
</feature>
<comment type="similarity">
    <text evidence="6">Belongs to the protein kinase superfamily. PAN3 family.</text>
</comment>
<evidence type="ECO:0000313" key="11">
    <source>
        <dbReference type="RefSeq" id="XP_025420551.1"/>
    </source>
</evidence>
<keyword evidence="8" id="KW-1185">Reference proteome</keyword>
<dbReference type="AlphaFoldDB" id="A0A8B8GBF4"/>
<evidence type="ECO:0000256" key="3">
    <source>
        <dbReference type="ARBA" id="ARBA00022741"/>
    </source>
</evidence>
<dbReference type="RefSeq" id="XP_025420550.1">
    <property type="nucleotide sequence ID" value="XM_025564765.1"/>
</dbReference>
<feature type="coiled-coil region" evidence="6">
    <location>
        <begin position="466"/>
        <end position="504"/>
    </location>
</feature>
<comment type="domain">
    <text evidence="6">The pseudokinase domain, the coiled-coil (CC), and C-terminal knob domain (CK) form a structural unit (PKC) that forms an extensive high-affinity interaction surface for PAN2.</text>
</comment>
<keyword evidence="2 6" id="KW-0507">mRNA processing</keyword>
<keyword evidence="4 6" id="KW-0067">ATP-binding</keyword>
<dbReference type="RefSeq" id="XP_025420549.1">
    <property type="nucleotide sequence ID" value="XM_025564764.1"/>
</dbReference>